<evidence type="ECO:0000259" key="1">
    <source>
        <dbReference type="Pfam" id="PF13456"/>
    </source>
</evidence>
<accession>A0A7J9F3J3</accession>
<organism evidence="3 4">
    <name type="scientific">Gossypium trilobum</name>
    <dbReference type="NCBI Taxonomy" id="34281"/>
    <lineage>
        <taxon>Eukaryota</taxon>
        <taxon>Viridiplantae</taxon>
        <taxon>Streptophyta</taxon>
        <taxon>Embryophyta</taxon>
        <taxon>Tracheophyta</taxon>
        <taxon>Spermatophyta</taxon>
        <taxon>Magnoliopsida</taxon>
        <taxon>eudicotyledons</taxon>
        <taxon>Gunneridae</taxon>
        <taxon>Pentapetalae</taxon>
        <taxon>rosids</taxon>
        <taxon>malvids</taxon>
        <taxon>Malvales</taxon>
        <taxon>Malvaceae</taxon>
        <taxon>Malvoideae</taxon>
        <taxon>Gossypium</taxon>
    </lineage>
</organism>
<dbReference type="PANTHER" id="PTHR47723:SF24">
    <property type="entry name" value="RNASE H TYPE-1 DOMAIN-CONTAINING PROTEIN"/>
    <property type="match status" value="1"/>
</dbReference>
<reference evidence="3 4" key="1">
    <citation type="journal article" date="2019" name="Genome Biol. Evol.">
        <title>Insights into the evolution of the New World diploid cottons (Gossypium, subgenus Houzingenia) based on genome sequencing.</title>
        <authorList>
            <person name="Grover C.E."/>
            <person name="Arick M.A. 2nd"/>
            <person name="Thrash A."/>
            <person name="Conover J.L."/>
            <person name="Sanders W.S."/>
            <person name="Peterson D.G."/>
            <person name="Frelichowski J.E."/>
            <person name="Scheffler J.A."/>
            <person name="Scheffler B.E."/>
            <person name="Wendel J.F."/>
        </authorList>
    </citation>
    <scope>NUCLEOTIDE SEQUENCE [LARGE SCALE GENOMIC DNA]</scope>
    <source>
        <strain evidence="3">8</strain>
        <tissue evidence="3">Leaf</tissue>
    </source>
</reference>
<evidence type="ECO:0000313" key="3">
    <source>
        <dbReference type="EMBL" id="MBA0779185.1"/>
    </source>
</evidence>
<evidence type="ECO:0000259" key="2">
    <source>
        <dbReference type="Pfam" id="PF13966"/>
    </source>
</evidence>
<dbReference type="CDD" id="cd06222">
    <property type="entry name" value="RNase_H_like"/>
    <property type="match status" value="1"/>
</dbReference>
<name>A0A7J9F3J3_9ROSI</name>
<feature type="domain" description="RNase H type-1" evidence="1">
    <location>
        <begin position="111"/>
        <end position="221"/>
    </location>
</feature>
<dbReference type="GO" id="GO:0004523">
    <property type="term" value="F:RNA-DNA hybrid ribonuclease activity"/>
    <property type="evidence" value="ECO:0007669"/>
    <property type="project" value="InterPro"/>
</dbReference>
<dbReference type="PANTHER" id="PTHR47723">
    <property type="entry name" value="OS05G0353850 PROTEIN"/>
    <property type="match status" value="1"/>
</dbReference>
<dbReference type="InterPro" id="IPR012337">
    <property type="entry name" value="RNaseH-like_sf"/>
</dbReference>
<comment type="caution">
    <text evidence="3">The sequence shown here is derived from an EMBL/GenBank/DDBJ whole genome shotgun (WGS) entry which is preliminary data.</text>
</comment>
<dbReference type="Gene3D" id="3.30.420.10">
    <property type="entry name" value="Ribonuclease H-like superfamily/Ribonuclease H"/>
    <property type="match status" value="1"/>
</dbReference>
<dbReference type="AlphaFoldDB" id="A0A7J9F3J3"/>
<dbReference type="Pfam" id="PF13966">
    <property type="entry name" value="zf-RVT"/>
    <property type="match status" value="1"/>
</dbReference>
<evidence type="ECO:0000313" key="4">
    <source>
        <dbReference type="Proteomes" id="UP000593568"/>
    </source>
</evidence>
<gene>
    <name evidence="3" type="ORF">Gotri_003459</name>
</gene>
<dbReference type="GO" id="GO:0003676">
    <property type="term" value="F:nucleic acid binding"/>
    <property type="evidence" value="ECO:0007669"/>
    <property type="project" value="InterPro"/>
</dbReference>
<dbReference type="InterPro" id="IPR036397">
    <property type="entry name" value="RNaseH_sf"/>
</dbReference>
<keyword evidence="4" id="KW-1185">Reference proteome</keyword>
<evidence type="ECO:0008006" key="5">
    <source>
        <dbReference type="Google" id="ProtNLM"/>
    </source>
</evidence>
<proteinExistence type="predicted"/>
<dbReference type="EMBL" id="JABEZW010000011">
    <property type="protein sequence ID" value="MBA0779185.1"/>
    <property type="molecule type" value="Genomic_DNA"/>
</dbReference>
<protein>
    <recommendedName>
        <fullName evidence="5">RNase H type-1 domain-containing protein</fullName>
    </recommendedName>
</protein>
<dbReference type="Proteomes" id="UP000593568">
    <property type="component" value="Unassembled WGS sequence"/>
</dbReference>
<dbReference type="Pfam" id="PF13456">
    <property type="entry name" value="RVT_3"/>
    <property type="match status" value="1"/>
</dbReference>
<dbReference type="InterPro" id="IPR053151">
    <property type="entry name" value="RNase_H-like"/>
</dbReference>
<dbReference type="SUPFAM" id="SSF53098">
    <property type="entry name" value="Ribonuclease H-like"/>
    <property type="match status" value="1"/>
</dbReference>
<dbReference type="InterPro" id="IPR002156">
    <property type="entry name" value="RNaseH_domain"/>
</dbReference>
<dbReference type="InterPro" id="IPR026960">
    <property type="entry name" value="RVT-Znf"/>
</dbReference>
<sequence length="221" mass="25858">MAVRKFSMRESYKHLCCPISSNQLGDDEVIWKMKIPQRVRTFLWMLVRNKILTNEERTRKVAVMNSLHQLLLGQSLMGIVPRWFIWLALLKLNKDSSVPIQVGSRLMLMVMFQKNNTKATIRGAVRNSDGEWLTDFNMVTEMDEIFRIEARAIVEGMKPAWLKGYKQVEINCDNVMLIDTICNEFASISNIAEVRLIHEWCNKDWKVKFRHILRVSNKVAN</sequence>
<feature type="domain" description="Reverse transcriptase zinc-binding" evidence="2">
    <location>
        <begin position="6"/>
        <end position="59"/>
    </location>
</feature>
<dbReference type="InterPro" id="IPR044730">
    <property type="entry name" value="RNase_H-like_dom_plant"/>
</dbReference>